<dbReference type="CDD" id="cd02135">
    <property type="entry name" value="YdjA-like"/>
    <property type="match status" value="1"/>
</dbReference>
<evidence type="ECO:0000313" key="10">
    <source>
        <dbReference type="EMBL" id="GLQ66354.1"/>
    </source>
</evidence>
<name>A0ABQ5WTP7_9PROT</name>
<organism evidence="10 11">
    <name type="scientific">Gluconobacter kondonii</name>
    <dbReference type="NCBI Taxonomy" id="941463"/>
    <lineage>
        <taxon>Bacteria</taxon>
        <taxon>Pseudomonadati</taxon>
        <taxon>Pseudomonadota</taxon>
        <taxon>Alphaproteobacteria</taxon>
        <taxon>Acetobacterales</taxon>
        <taxon>Acetobacteraceae</taxon>
        <taxon>Gluconobacter</taxon>
    </lineage>
</organism>
<evidence type="ECO:0000256" key="5">
    <source>
        <dbReference type="ARBA" id="ARBA00022857"/>
    </source>
</evidence>
<feature type="domain" description="Nitroreductase" evidence="9">
    <location>
        <begin position="21"/>
        <end position="174"/>
    </location>
</feature>
<evidence type="ECO:0000256" key="4">
    <source>
        <dbReference type="ARBA" id="ARBA00022643"/>
    </source>
</evidence>
<dbReference type="Gene3D" id="3.40.109.10">
    <property type="entry name" value="NADH Oxidase"/>
    <property type="match status" value="1"/>
</dbReference>
<sequence length="207" mass="22868">MGPYFLIMAHHHSPLDVLLSRASTDHLVEPPPKGDDLRTILSAGLRAPDHGKMRPWRYTVIKGKHREAFADLVVEAMGRQEPDAPEAKKTKRHHRFSNMPMIIALGMHLQPEGKIPVIEQEMAVAAGAMNVLNALHASGFGGMWVTGPFCEDRIMLTALGLPEPHRLAGFLFVGTPAKHSDERKRPEIDDYMAVWKGDAIKFAADAG</sequence>
<gene>
    <name evidence="10" type="ORF">GCM10007870_19380</name>
</gene>
<dbReference type="SUPFAM" id="SSF55469">
    <property type="entry name" value="FMN-dependent nitroreductase-like"/>
    <property type="match status" value="1"/>
</dbReference>
<comment type="caution">
    <text evidence="10">The sequence shown here is derived from an EMBL/GenBank/DDBJ whole genome shotgun (WGS) entry which is preliminary data.</text>
</comment>
<dbReference type="Pfam" id="PF00881">
    <property type="entry name" value="Nitroreductase"/>
    <property type="match status" value="1"/>
</dbReference>
<comment type="cofactor">
    <cofactor evidence="1 8">
        <name>FMN</name>
        <dbReference type="ChEBI" id="CHEBI:58210"/>
    </cofactor>
</comment>
<dbReference type="PIRSF" id="PIRSF000232">
    <property type="entry name" value="YdjA"/>
    <property type="match status" value="1"/>
</dbReference>
<keyword evidence="5 8" id="KW-0521">NADP</keyword>
<evidence type="ECO:0000313" key="11">
    <source>
        <dbReference type="Proteomes" id="UP001156629"/>
    </source>
</evidence>
<keyword evidence="3 8" id="KW-0285">Flavoprotein</keyword>
<evidence type="ECO:0000259" key="9">
    <source>
        <dbReference type="Pfam" id="PF00881"/>
    </source>
</evidence>
<reference evidence="11" key="1">
    <citation type="journal article" date="2019" name="Int. J. Syst. Evol. Microbiol.">
        <title>The Global Catalogue of Microorganisms (GCM) 10K type strain sequencing project: providing services to taxonomists for standard genome sequencing and annotation.</title>
        <authorList>
            <consortium name="The Broad Institute Genomics Platform"/>
            <consortium name="The Broad Institute Genome Sequencing Center for Infectious Disease"/>
            <person name="Wu L."/>
            <person name="Ma J."/>
        </authorList>
    </citation>
    <scope>NUCLEOTIDE SEQUENCE [LARGE SCALE GENOMIC DNA]</scope>
    <source>
        <strain evidence="11">NBRC 3266</strain>
    </source>
</reference>
<keyword evidence="4 8" id="KW-0288">FMN</keyword>
<dbReference type="EMBL" id="BSNV01000008">
    <property type="protein sequence ID" value="GLQ66354.1"/>
    <property type="molecule type" value="Genomic_DNA"/>
</dbReference>
<protein>
    <recommendedName>
        <fullName evidence="8">Putative NAD(P)H nitroreductase</fullName>
        <ecNumber evidence="8">1.-.-.-</ecNumber>
    </recommendedName>
</protein>
<dbReference type="InterPro" id="IPR000415">
    <property type="entry name" value="Nitroreductase-like"/>
</dbReference>
<dbReference type="PANTHER" id="PTHR43821:SF1">
    <property type="entry name" value="NAD(P)H NITROREDUCTASE YDJA-RELATED"/>
    <property type="match status" value="1"/>
</dbReference>
<proteinExistence type="inferred from homology"/>
<keyword evidence="7 8" id="KW-0520">NAD</keyword>
<evidence type="ECO:0000256" key="7">
    <source>
        <dbReference type="ARBA" id="ARBA00023027"/>
    </source>
</evidence>
<dbReference type="Proteomes" id="UP001156629">
    <property type="component" value="Unassembled WGS sequence"/>
</dbReference>
<evidence type="ECO:0000256" key="2">
    <source>
        <dbReference type="ARBA" id="ARBA00007118"/>
    </source>
</evidence>
<dbReference type="InterPro" id="IPR026021">
    <property type="entry name" value="YdjA-like"/>
</dbReference>
<dbReference type="PANTHER" id="PTHR43821">
    <property type="entry name" value="NAD(P)H NITROREDUCTASE YDJA-RELATED"/>
    <property type="match status" value="1"/>
</dbReference>
<keyword evidence="11" id="KW-1185">Reference proteome</keyword>
<evidence type="ECO:0000256" key="1">
    <source>
        <dbReference type="ARBA" id="ARBA00001917"/>
    </source>
</evidence>
<keyword evidence="6 8" id="KW-0560">Oxidoreductase</keyword>
<accession>A0ABQ5WTP7</accession>
<dbReference type="InterPro" id="IPR052530">
    <property type="entry name" value="NAD(P)H_nitroreductase"/>
</dbReference>
<evidence type="ECO:0000256" key="8">
    <source>
        <dbReference type="PIRNR" id="PIRNR000232"/>
    </source>
</evidence>
<evidence type="ECO:0000256" key="3">
    <source>
        <dbReference type="ARBA" id="ARBA00022630"/>
    </source>
</evidence>
<dbReference type="EC" id="1.-.-.-" evidence="8"/>
<dbReference type="InterPro" id="IPR029479">
    <property type="entry name" value="Nitroreductase"/>
</dbReference>
<comment type="similarity">
    <text evidence="2 8">Belongs to the nitroreductase family.</text>
</comment>
<evidence type="ECO:0000256" key="6">
    <source>
        <dbReference type="ARBA" id="ARBA00023002"/>
    </source>
</evidence>